<feature type="repeat" description="RCC1" evidence="13">
    <location>
        <begin position="555"/>
        <end position="607"/>
    </location>
</feature>
<feature type="region of interest" description="Disordered" evidence="16">
    <location>
        <begin position="920"/>
        <end position="943"/>
    </location>
</feature>
<keyword evidence="10" id="KW-0418">Kinase</keyword>
<evidence type="ECO:0000256" key="13">
    <source>
        <dbReference type="PROSITE-ProRule" id="PRU00235"/>
    </source>
</evidence>
<keyword evidence="10" id="KW-0808">Transferase</keyword>
<dbReference type="Gene3D" id="1.10.510.10">
    <property type="entry name" value="Transferase(Phosphotransferase) domain 1"/>
    <property type="match status" value="1"/>
</dbReference>
<dbReference type="GO" id="GO:0005737">
    <property type="term" value="C:cytoplasm"/>
    <property type="evidence" value="ECO:0007669"/>
    <property type="project" value="UniProtKB-SubCell"/>
</dbReference>
<dbReference type="GO" id="GO:0005524">
    <property type="term" value="F:ATP binding"/>
    <property type="evidence" value="ECO:0007669"/>
    <property type="project" value="UniProtKB-UniRule"/>
</dbReference>
<evidence type="ECO:0000256" key="14">
    <source>
        <dbReference type="PROSITE-ProRule" id="PRU10141"/>
    </source>
</evidence>
<evidence type="ECO:0000256" key="7">
    <source>
        <dbReference type="ARBA" id="ARBA00022553"/>
    </source>
</evidence>
<dbReference type="FunFam" id="1.10.510.10:FF:000262">
    <property type="entry name" value="Serine/threonine-protein kinase Nek8"/>
    <property type="match status" value="1"/>
</dbReference>
<comment type="caution">
    <text evidence="18">The sequence shown here is derived from an EMBL/GenBank/DDBJ whole genome shotgun (WGS) entry which is preliminary data.</text>
</comment>
<dbReference type="SMART" id="SM00220">
    <property type="entry name" value="S_TKc"/>
    <property type="match status" value="1"/>
</dbReference>
<gene>
    <name evidence="18" type="primary">Nek8</name>
    <name evidence="18" type="ORF">NPIL_194352</name>
</gene>
<dbReference type="PANTHER" id="PTHR44535:SF5">
    <property type="entry name" value="PROTEIN KINASE DOMAIN-CONTAINING PROTEIN"/>
    <property type="match status" value="1"/>
</dbReference>
<evidence type="ECO:0000256" key="3">
    <source>
        <dbReference type="ARBA" id="ARBA00010886"/>
    </source>
</evidence>
<feature type="region of interest" description="Disordered" evidence="16">
    <location>
        <begin position="999"/>
        <end position="1043"/>
    </location>
</feature>
<dbReference type="SUPFAM" id="SSF50985">
    <property type="entry name" value="RCC1/BLIP-II"/>
    <property type="match status" value="1"/>
</dbReference>
<keyword evidence="12" id="KW-0460">Magnesium</keyword>
<feature type="repeat" description="RCC1" evidence="13">
    <location>
        <begin position="779"/>
        <end position="830"/>
    </location>
</feature>
<keyword evidence="8" id="KW-0479">Metal-binding</keyword>
<name>A0A8X6P4B1_NEPPI</name>
<evidence type="ECO:0000256" key="1">
    <source>
        <dbReference type="ARBA" id="ARBA00001946"/>
    </source>
</evidence>
<feature type="repeat" description="RCC1" evidence="13">
    <location>
        <begin position="608"/>
        <end position="659"/>
    </location>
</feature>
<dbReference type="SUPFAM" id="SSF56112">
    <property type="entry name" value="Protein kinase-like (PK-like)"/>
    <property type="match status" value="1"/>
</dbReference>
<evidence type="ECO:0000313" key="18">
    <source>
        <dbReference type="EMBL" id="GFT47519.1"/>
    </source>
</evidence>
<evidence type="ECO:0000256" key="4">
    <source>
        <dbReference type="ARBA" id="ARBA00012513"/>
    </source>
</evidence>
<proteinExistence type="inferred from homology"/>
<dbReference type="EC" id="2.7.11.1" evidence="4"/>
<keyword evidence="6" id="KW-0723">Serine/threonine-protein kinase</keyword>
<evidence type="ECO:0000256" key="9">
    <source>
        <dbReference type="ARBA" id="ARBA00022741"/>
    </source>
</evidence>
<dbReference type="Proteomes" id="UP000887013">
    <property type="component" value="Unassembled WGS sequence"/>
</dbReference>
<comment type="subcellular location">
    <subcellularLocation>
        <location evidence="2">Cytoplasm</location>
    </subcellularLocation>
</comment>
<dbReference type="InterPro" id="IPR000719">
    <property type="entry name" value="Prot_kinase_dom"/>
</dbReference>
<dbReference type="PROSITE" id="PS00107">
    <property type="entry name" value="PROTEIN_KINASE_ATP"/>
    <property type="match status" value="1"/>
</dbReference>
<evidence type="ECO:0000259" key="17">
    <source>
        <dbReference type="PROSITE" id="PS50011"/>
    </source>
</evidence>
<dbReference type="InterPro" id="IPR009091">
    <property type="entry name" value="RCC1/BLIP-II"/>
</dbReference>
<dbReference type="EMBL" id="BMAW01064854">
    <property type="protein sequence ID" value="GFT47519.1"/>
    <property type="molecule type" value="Genomic_DNA"/>
</dbReference>
<evidence type="ECO:0000256" key="5">
    <source>
        <dbReference type="ARBA" id="ARBA00022490"/>
    </source>
</evidence>
<dbReference type="PROSITE" id="PS00108">
    <property type="entry name" value="PROTEIN_KINASE_ST"/>
    <property type="match status" value="1"/>
</dbReference>
<feature type="compositionally biased region" description="Low complexity" evidence="16">
    <location>
        <begin position="920"/>
        <end position="936"/>
    </location>
</feature>
<feature type="domain" description="Protein kinase" evidence="17">
    <location>
        <begin position="200"/>
        <end position="474"/>
    </location>
</feature>
<evidence type="ECO:0000256" key="12">
    <source>
        <dbReference type="ARBA" id="ARBA00022842"/>
    </source>
</evidence>
<feature type="repeat" description="RCC1" evidence="13">
    <location>
        <begin position="660"/>
        <end position="711"/>
    </location>
</feature>
<evidence type="ECO:0000256" key="2">
    <source>
        <dbReference type="ARBA" id="ARBA00004496"/>
    </source>
</evidence>
<keyword evidence="7" id="KW-0597">Phosphoprotein</keyword>
<evidence type="ECO:0000256" key="8">
    <source>
        <dbReference type="ARBA" id="ARBA00022723"/>
    </source>
</evidence>
<keyword evidence="11 14" id="KW-0067">ATP-binding</keyword>
<evidence type="ECO:0000256" key="16">
    <source>
        <dbReference type="SAM" id="MobiDB-lite"/>
    </source>
</evidence>
<evidence type="ECO:0000256" key="15">
    <source>
        <dbReference type="SAM" id="Coils"/>
    </source>
</evidence>
<organism evidence="18 19">
    <name type="scientific">Nephila pilipes</name>
    <name type="common">Giant wood spider</name>
    <name type="synonym">Nephila maculata</name>
    <dbReference type="NCBI Taxonomy" id="299642"/>
    <lineage>
        <taxon>Eukaryota</taxon>
        <taxon>Metazoa</taxon>
        <taxon>Ecdysozoa</taxon>
        <taxon>Arthropoda</taxon>
        <taxon>Chelicerata</taxon>
        <taxon>Arachnida</taxon>
        <taxon>Araneae</taxon>
        <taxon>Araneomorphae</taxon>
        <taxon>Entelegynae</taxon>
        <taxon>Araneoidea</taxon>
        <taxon>Nephilidae</taxon>
        <taxon>Nephila</taxon>
    </lineage>
</organism>
<dbReference type="Pfam" id="PF00069">
    <property type="entry name" value="Pkinase"/>
    <property type="match status" value="1"/>
</dbReference>
<keyword evidence="19" id="KW-1185">Reference proteome</keyword>
<protein>
    <recommendedName>
        <fullName evidence="4">non-specific serine/threonine protein kinase</fullName>
        <ecNumber evidence="4">2.7.11.1</ecNumber>
    </recommendedName>
</protein>
<evidence type="ECO:0000256" key="10">
    <source>
        <dbReference type="ARBA" id="ARBA00022777"/>
    </source>
</evidence>
<keyword evidence="5" id="KW-0963">Cytoplasm</keyword>
<dbReference type="InterPro" id="IPR051997">
    <property type="entry name" value="STK_NEK"/>
</dbReference>
<dbReference type="Gene3D" id="2.130.10.30">
    <property type="entry name" value="Regulator of chromosome condensation 1/beta-lactamase-inhibitor protein II"/>
    <property type="match status" value="1"/>
</dbReference>
<dbReference type="InterPro" id="IPR000408">
    <property type="entry name" value="Reg_chr_condens"/>
</dbReference>
<dbReference type="GO" id="GO:0004674">
    <property type="term" value="F:protein serine/threonine kinase activity"/>
    <property type="evidence" value="ECO:0007669"/>
    <property type="project" value="UniProtKB-KW"/>
</dbReference>
<evidence type="ECO:0000256" key="6">
    <source>
        <dbReference type="ARBA" id="ARBA00022527"/>
    </source>
</evidence>
<evidence type="ECO:0000313" key="19">
    <source>
        <dbReference type="Proteomes" id="UP000887013"/>
    </source>
</evidence>
<dbReference type="GO" id="GO:0046872">
    <property type="term" value="F:metal ion binding"/>
    <property type="evidence" value="ECO:0007669"/>
    <property type="project" value="UniProtKB-KW"/>
</dbReference>
<feature type="repeat" description="RCC1" evidence="13">
    <location>
        <begin position="712"/>
        <end position="778"/>
    </location>
</feature>
<dbReference type="PROSITE" id="PS50011">
    <property type="entry name" value="PROTEIN_KINASE_DOM"/>
    <property type="match status" value="1"/>
</dbReference>
<comment type="similarity">
    <text evidence="3">Belongs to the protein kinase superfamily. NEK Ser/Thr protein kinase family. NIMA subfamily.</text>
</comment>
<dbReference type="Gene3D" id="3.30.200.20">
    <property type="entry name" value="Phosphorylase Kinase, domain 1"/>
    <property type="match status" value="1"/>
</dbReference>
<feature type="compositionally biased region" description="Low complexity" evidence="16">
    <location>
        <begin position="1013"/>
        <end position="1038"/>
    </location>
</feature>
<keyword evidence="9 14" id="KW-0547">Nucleotide-binding</keyword>
<dbReference type="InterPro" id="IPR017441">
    <property type="entry name" value="Protein_kinase_ATP_BS"/>
</dbReference>
<keyword evidence="15" id="KW-0175">Coiled coil</keyword>
<dbReference type="InterPro" id="IPR011009">
    <property type="entry name" value="Kinase-like_dom_sf"/>
</dbReference>
<reference evidence="18" key="1">
    <citation type="submission" date="2020-08" db="EMBL/GenBank/DDBJ databases">
        <title>Multicomponent nature underlies the extraordinary mechanical properties of spider dragline silk.</title>
        <authorList>
            <person name="Kono N."/>
            <person name="Nakamura H."/>
            <person name="Mori M."/>
            <person name="Yoshida Y."/>
            <person name="Ohtoshi R."/>
            <person name="Malay A.D."/>
            <person name="Moran D.A.P."/>
            <person name="Tomita M."/>
            <person name="Numata K."/>
            <person name="Arakawa K."/>
        </authorList>
    </citation>
    <scope>NUCLEOTIDE SEQUENCE</scope>
</reference>
<dbReference type="CDD" id="cd08215">
    <property type="entry name" value="STKc_Nek"/>
    <property type="match status" value="1"/>
</dbReference>
<evidence type="ECO:0000256" key="11">
    <source>
        <dbReference type="ARBA" id="ARBA00022840"/>
    </source>
</evidence>
<dbReference type="PROSITE" id="PS50012">
    <property type="entry name" value="RCC1_3"/>
    <property type="match status" value="5"/>
</dbReference>
<feature type="binding site" evidence="14">
    <location>
        <position position="229"/>
    </location>
    <ligand>
        <name>ATP</name>
        <dbReference type="ChEBI" id="CHEBI:30616"/>
    </ligand>
</feature>
<feature type="coiled-coil region" evidence="15">
    <location>
        <begin position="1138"/>
        <end position="1172"/>
    </location>
</feature>
<accession>A0A8X6P4B1</accession>
<dbReference type="Pfam" id="PF00415">
    <property type="entry name" value="RCC1"/>
    <property type="match status" value="5"/>
</dbReference>
<sequence length="1197" mass="133034">MSTELNPPETNLRLLLFSSTCPNIQFLSKSIQKSVKKVIYTYESSSLDDILSFVIAELGGRKVQSIAFILHGNGREIYLTGVGDIVLSQHTVQNENIKDFFLCLSSTFITTNRTNARIDFLNTSLKDGNESLKLSKGLEKIVNCPVGICEDLHRCEIKIPFDFKGELRQIPITELYFIPEKLEEFLNSSMQSHMQNLSGYEKIRTVGKGAFGTAVLYRKKYDDSLVIVKEINMHDLTASERQLAINEILCRSTYCIFLTIDFGQTHISVLSLLNHENIVSYYDSFEEDGVLMIEMEYADGGNMAQYLAQMKSFMEEKEILLLFKQIVSAIKHMHDHNILHRDLKTANIFLTKDGTVKVGDFGISKMLTTKQGGAITVVGTPYYISPEMCEGKFYNQKSDIWALGCILYEMACQQKTFEGSNLPALVNKIVKGQFAPVKGNYSASFKQLIRDLLQRDPDVRPTAAEILHNRLPVLLSVYEDNNLKEYDEAEISMDFNYQGQPGTTKSSNAELRSVLYDVKMYQADISLSPIPLPSRTKIKEVALSSTHMIVLTAELLVYTWGDGRKGQLGHGKLETWREKPFCVNALKGKNITRICAGEGFSIFSSDNGILMTCGNGSQGCLGHGDWNMCVKPKLIEKLLSVDISDVSCGPHHVVVVGREGDAYAWGCGSGGRLGTGRENDCCSPMEILLPNDVHVVKSFCGYDGTMFLTERGTLLACGQNDYNKLGMNEQKGFLMQMKQFIAKTEMEKQNIPVKLSWLRQKVISVSMSAMHTAVLVEPGKVITFGCNKSGQLGRGNLRNHSTPAVVKSMGDRTITMVECGDTFTIAGTSENAVYFWGSRQVLSQLPSDQSSSSSNSPKPSKSKNNTRRLSDSEYISDVSETSVSEIIKIGVSNSPLMTEIERIGPDSPIIQVKTPDVLLSGSPTSSMSSRRSTTTSYDEDRDNLVDSCSGRRDIILHPKEILALYASPAQIAKGEMVSLANVYCFGMQVYLVVDTTAPLPQKSSKRNNMPERSPVSARTPVTVPVSVPTPVSTEPKTSFPEEDSLGPIPEWLRMELANAVSSNALSKNITTTGIGNVQETNQSIVQEPELNEQTPQHIKVKPIPSVTKVNENGEDRNFMEINNDKNAKSQCIENGRNHAQKLGRTAELENEILKLKEELKRYQDSKHNQLDEELERREGIAILIASDELNCVYKVEP</sequence>
<dbReference type="AlphaFoldDB" id="A0A8X6P4B1"/>
<dbReference type="PRINTS" id="PR00633">
    <property type="entry name" value="RCCNDNSATION"/>
</dbReference>
<dbReference type="InterPro" id="IPR008271">
    <property type="entry name" value="Ser/Thr_kinase_AS"/>
</dbReference>
<dbReference type="OrthoDB" id="248923at2759"/>
<dbReference type="PANTHER" id="PTHR44535">
    <property type="entry name" value="PROTEIN CBG16200"/>
    <property type="match status" value="1"/>
</dbReference>
<feature type="compositionally biased region" description="Low complexity" evidence="16">
    <location>
        <begin position="845"/>
        <end position="859"/>
    </location>
</feature>
<comment type="cofactor">
    <cofactor evidence="1">
        <name>Mg(2+)</name>
        <dbReference type="ChEBI" id="CHEBI:18420"/>
    </cofactor>
</comment>
<feature type="region of interest" description="Disordered" evidence="16">
    <location>
        <begin position="845"/>
        <end position="875"/>
    </location>
</feature>